<accession>A0ABR4A0A6</accession>
<gene>
    <name evidence="2" type="ORF">N7G274_008040</name>
</gene>
<feature type="compositionally biased region" description="Polar residues" evidence="1">
    <location>
        <begin position="31"/>
        <end position="42"/>
    </location>
</feature>
<feature type="compositionally biased region" description="Polar residues" evidence="1">
    <location>
        <begin position="266"/>
        <end position="278"/>
    </location>
</feature>
<feature type="region of interest" description="Disordered" evidence="1">
    <location>
        <begin position="195"/>
        <end position="424"/>
    </location>
</feature>
<sequence>MARPFDESLPYQQLAGSMSSQTSLVGGRVWRSQTEGTINSPSPYVDAGSSRGSPRLAHPPSKKSHRPKLPKIKSSPSNGALAAARASHAKSHRRGNSIASVTQSPTSPTFVPDFLLQTASPLVPTSAHADPYMGSETKSGVKSKTKIKPLLRKFSSQEKVSAQIDLSRSAAENEGLGIYTSSEIVGFPSGADAGRGYHHRTTSGTSQLSTNTTSSNRYGAQYVHPMRQIPRPYTPPIASSYKTSLESDVPTVTTSGDVPYLDTHSRQASSNTTTTPTSYAPLPSSRRPPPLHVRTGSASRLTSTSQTNLPGTPSSLRFGTDSITPADMVSPTARSSFDTKFSKRSRSNTANTADDSASQQAAVQAMRQKFREEVAAKDRKYQEAEARAQEKEARRQEKREENERRTSEKRERKRTRSNAASEKSSFVFPGEQYEVYPAVQMHSQDVLTDPKPQQRRRGNTVGSAGKGAHSQWSLFWFRFKTMWLRLKRKMSRSSRER</sequence>
<name>A0ABR4A0A6_9LECA</name>
<feature type="compositionally biased region" description="Low complexity" evidence="1">
    <location>
        <begin position="202"/>
        <end position="215"/>
    </location>
</feature>
<evidence type="ECO:0000313" key="2">
    <source>
        <dbReference type="EMBL" id="KAL2039372.1"/>
    </source>
</evidence>
<comment type="caution">
    <text evidence="2">The sequence shown here is derived from an EMBL/GenBank/DDBJ whole genome shotgun (WGS) entry which is preliminary data.</text>
</comment>
<dbReference type="Proteomes" id="UP001590950">
    <property type="component" value="Unassembled WGS sequence"/>
</dbReference>
<feature type="region of interest" description="Disordered" evidence="1">
    <location>
        <begin position="445"/>
        <end position="467"/>
    </location>
</feature>
<feature type="compositionally biased region" description="Polar residues" evidence="1">
    <location>
        <begin position="10"/>
        <end position="24"/>
    </location>
</feature>
<organism evidence="2 3">
    <name type="scientific">Stereocaulon virgatum</name>
    <dbReference type="NCBI Taxonomy" id="373712"/>
    <lineage>
        <taxon>Eukaryota</taxon>
        <taxon>Fungi</taxon>
        <taxon>Dikarya</taxon>
        <taxon>Ascomycota</taxon>
        <taxon>Pezizomycotina</taxon>
        <taxon>Lecanoromycetes</taxon>
        <taxon>OSLEUM clade</taxon>
        <taxon>Lecanoromycetidae</taxon>
        <taxon>Lecanorales</taxon>
        <taxon>Lecanorineae</taxon>
        <taxon>Stereocaulaceae</taxon>
        <taxon>Stereocaulon</taxon>
    </lineage>
</organism>
<evidence type="ECO:0000256" key="1">
    <source>
        <dbReference type="SAM" id="MobiDB-lite"/>
    </source>
</evidence>
<proteinExistence type="predicted"/>
<protein>
    <submittedName>
        <fullName evidence="2">Uncharacterized protein</fullName>
    </submittedName>
</protein>
<feature type="compositionally biased region" description="Basic and acidic residues" evidence="1">
    <location>
        <begin position="369"/>
        <end position="410"/>
    </location>
</feature>
<feature type="compositionally biased region" description="Polar residues" evidence="1">
    <location>
        <begin position="97"/>
        <end position="109"/>
    </location>
</feature>
<dbReference type="EMBL" id="JBEFKJ010000026">
    <property type="protein sequence ID" value="KAL2039372.1"/>
    <property type="molecule type" value="Genomic_DNA"/>
</dbReference>
<feature type="compositionally biased region" description="Basic residues" evidence="1">
    <location>
        <begin position="60"/>
        <end position="71"/>
    </location>
</feature>
<feature type="region of interest" description="Disordered" evidence="1">
    <location>
        <begin position="1"/>
        <end position="109"/>
    </location>
</feature>
<feature type="compositionally biased region" description="Low complexity" evidence="1">
    <location>
        <begin position="353"/>
        <end position="365"/>
    </location>
</feature>
<feature type="compositionally biased region" description="Polar residues" evidence="1">
    <location>
        <begin position="240"/>
        <end position="256"/>
    </location>
</feature>
<reference evidence="2 3" key="1">
    <citation type="submission" date="2024-09" db="EMBL/GenBank/DDBJ databases">
        <title>Rethinking Asexuality: The Enigmatic Case of Functional Sexual Genes in Lepraria (Stereocaulaceae).</title>
        <authorList>
            <person name="Doellman M."/>
            <person name="Sun Y."/>
            <person name="Barcenas-Pena A."/>
            <person name="Lumbsch H.T."/>
            <person name="Grewe F."/>
        </authorList>
    </citation>
    <scope>NUCLEOTIDE SEQUENCE [LARGE SCALE GENOMIC DNA]</scope>
    <source>
        <strain evidence="2 3">Mercado 3170</strain>
    </source>
</reference>
<feature type="compositionally biased region" description="Polar residues" evidence="1">
    <location>
        <begin position="296"/>
        <end position="323"/>
    </location>
</feature>
<keyword evidence="3" id="KW-1185">Reference proteome</keyword>
<evidence type="ECO:0000313" key="3">
    <source>
        <dbReference type="Proteomes" id="UP001590950"/>
    </source>
</evidence>